<protein>
    <recommendedName>
        <fullName evidence="1">EF-hand domain-containing protein</fullName>
    </recommendedName>
</protein>
<dbReference type="AlphaFoldDB" id="A0AAD5WKG0"/>
<accession>A0AAD5WKG0</accession>
<dbReference type="InterPro" id="IPR011992">
    <property type="entry name" value="EF-hand-dom_pair"/>
</dbReference>
<name>A0AAD5WKG0_PARTN</name>
<proteinExistence type="predicted"/>
<evidence type="ECO:0000313" key="2">
    <source>
        <dbReference type="EMBL" id="KAJ1372728.1"/>
    </source>
</evidence>
<dbReference type="EMBL" id="JAHQIW010007176">
    <property type="protein sequence ID" value="KAJ1372728.1"/>
    <property type="molecule type" value="Genomic_DNA"/>
</dbReference>
<comment type="caution">
    <text evidence="2">The sequence shown here is derived from an EMBL/GenBank/DDBJ whole genome shotgun (WGS) entry which is preliminary data.</text>
</comment>
<dbReference type="SUPFAM" id="SSF47473">
    <property type="entry name" value="EF-hand"/>
    <property type="match status" value="1"/>
</dbReference>
<dbReference type="GO" id="GO:0005509">
    <property type="term" value="F:calcium ion binding"/>
    <property type="evidence" value="ECO:0007669"/>
    <property type="project" value="InterPro"/>
</dbReference>
<gene>
    <name evidence="2" type="ORF">KIN20_034963</name>
</gene>
<evidence type="ECO:0000313" key="3">
    <source>
        <dbReference type="Proteomes" id="UP001196413"/>
    </source>
</evidence>
<reference evidence="2" key="1">
    <citation type="submission" date="2021-06" db="EMBL/GenBank/DDBJ databases">
        <title>Parelaphostrongylus tenuis whole genome reference sequence.</title>
        <authorList>
            <person name="Garwood T.J."/>
            <person name="Larsen P.A."/>
            <person name="Fountain-Jones N.M."/>
            <person name="Garbe J.R."/>
            <person name="Macchietto M.G."/>
            <person name="Kania S.A."/>
            <person name="Gerhold R.W."/>
            <person name="Richards J.E."/>
            <person name="Wolf T.M."/>
        </authorList>
    </citation>
    <scope>NUCLEOTIDE SEQUENCE</scope>
    <source>
        <strain evidence="2">MNPRO001-30</strain>
        <tissue evidence="2">Meninges</tissue>
    </source>
</reference>
<dbReference type="Proteomes" id="UP001196413">
    <property type="component" value="Unassembled WGS sequence"/>
</dbReference>
<feature type="non-terminal residue" evidence="2">
    <location>
        <position position="118"/>
    </location>
</feature>
<organism evidence="2 3">
    <name type="scientific">Parelaphostrongylus tenuis</name>
    <name type="common">Meningeal worm</name>
    <dbReference type="NCBI Taxonomy" id="148309"/>
    <lineage>
        <taxon>Eukaryota</taxon>
        <taxon>Metazoa</taxon>
        <taxon>Ecdysozoa</taxon>
        <taxon>Nematoda</taxon>
        <taxon>Chromadorea</taxon>
        <taxon>Rhabditida</taxon>
        <taxon>Rhabditina</taxon>
        <taxon>Rhabditomorpha</taxon>
        <taxon>Strongyloidea</taxon>
        <taxon>Metastrongylidae</taxon>
        <taxon>Parelaphostrongylus</taxon>
    </lineage>
</organism>
<evidence type="ECO:0000259" key="1">
    <source>
        <dbReference type="PROSITE" id="PS50222"/>
    </source>
</evidence>
<dbReference type="PROSITE" id="PS50222">
    <property type="entry name" value="EF_HAND_2"/>
    <property type="match status" value="1"/>
</dbReference>
<dbReference type="Gene3D" id="1.10.238.10">
    <property type="entry name" value="EF-hand"/>
    <property type="match status" value="1"/>
</dbReference>
<sequence length="118" mass="13438">MLCDSAHGVGVRSMSIGFDVWQRYSGFIRLSVSDGLYVYNSMNENEIILDSSSDESIVTEQAKKLFNICDSDEKGFINQNDLIRLNEFASVNDIQEIQKMCEESNAEQITKEHFTEII</sequence>
<dbReference type="InterPro" id="IPR002048">
    <property type="entry name" value="EF_hand_dom"/>
</dbReference>
<keyword evidence="3" id="KW-1185">Reference proteome</keyword>
<feature type="domain" description="EF-hand" evidence="1">
    <location>
        <begin position="57"/>
        <end position="92"/>
    </location>
</feature>